<dbReference type="EMBL" id="CAQQ02031684">
    <property type="status" value="NOT_ANNOTATED_CDS"/>
    <property type="molecule type" value="Genomic_DNA"/>
</dbReference>
<dbReference type="EnsemblMetazoa" id="MESCA003560-RA">
    <property type="protein sequence ID" value="MESCA003560-PA"/>
    <property type="gene ID" value="MESCA003560"/>
</dbReference>
<dbReference type="Gene3D" id="1.10.2010.10">
    <property type="entry name" value="Crustacean CHH/MIH/GIH neurohormone"/>
    <property type="match status" value="2"/>
</dbReference>
<comment type="similarity">
    <text evidence="1">Belongs to the arthropod CHH/MIH/GIH/VIH hormone family.</text>
</comment>
<dbReference type="InterPro" id="IPR035957">
    <property type="entry name" value="Crust_neurohorm_sf"/>
</dbReference>
<keyword evidence="3" id="KW-1185">Reference proteome</keyword>
<reference evidence="3" key="1">
    <citation type="submission" date="2013-02" db="EMBL/GenBank/DDBJ databases">
        <authorList>
            <person name="Hughes D."/>
        </authorList>
    </citation>
    <scope>NUCLEOTIDE SEQUENCE</scope>
    <source>
        <strain>Durham</strain>
        <strain evidence="3">NC isolate 2 -- Noor lab</strain>
    </source>
</reference>
<organism evidence="2 3">
    <name type="scientific">Megaselia scalaris</name>
    <name type="common">Humpbacked fly</name>
    <name type="synonym">Phora scalaris</name>
    <dbReference type="NCBI Taxonomy" id="36166"/>
    <lineage>
        <taxon>Eukaryota</taxon>
        <taxon>Metazoa</taxon>
        <taxon>Ecdysozoa</taxon>
        <taxon>Arthropoda</taxon>
        <taxon>Hexapoda</taxon>
        <taxon>Insecta</taxon>
        <taxon>Pterygota</taxon>
        <taxon>Neoptera</taxon>
        <taxon>Endopterygota</taxon>
        <taxon>Diptera</taxon>
        <taxon>Brachycera</taxon>
        <taxon>Muscomorpha</taxon>
        <taxon>Platypezoidea</taxon>
        <taxon>Phoridae</taxon>
        <taxon>Megaseliini</taxon>
        <taxon>Megaselia</taxon>
    </lineage>
</organism>
<dbReference type="PANTHER" id="PTHR35981">
    <property type="entry name" value="ION TRANSPORT PEPTIDE, ISOFORM C"/>
    <property type="match status" value="1"/>
</dbReference>
<dbReference type="Pfam" id="PF01147">
    <property type="entry name" value="Crust_neurohorm"/>
    <property type="match status" value="1"/>
</dbReference>
<dbReference type="PANTHER" id="PTHR35981:SF2">
    <property type="entry name" value="ION TRANSPORT PEPTIDE, ISOFORM C"/>
    <property type="match status" value="1"/>
</dbReference>
<reference evidence="2" key="2">
    <citation type="submission" date="2015-06" db="UniProtKB">
        <authorList>
            <consortium name="EnsemblMetazoa"/>
        </authorList>
    </citation>
    <scope>IDENTIFICATION</scope>
</reference>
<dbReference type="SUPFAM" id="SSF81778">
    <property type="entry name" value="Crustacean CHH/MIH/GIH neurohormone"/>
    <property type="match status" value="2"/>
</dbReference>
<accession>T1GJB5</accession>
<proteinExistence type="inferred from homology"/>
<dbReference type="HOGENOM" id="CLU_2612874_0_0_1"/>
<evidence type="ECO:0000313" key="3">
    <source>
        <dbReference type="Proteomes" id="UP000015102"/>
    </source>
</evidence>
<dbReference type="GO" id="GO:0007623">
    <property type="term" value="P:circadian rhythm"/>
    <property type="evidence" value="ECO:0007669"/>
    <property type="project" value="TreeGrafter"/>
</dbReference>
<sequence>HKCFTGEFFKACIDALHLTDEIETIKNYVKIINGASPPPTASPQDCFGTEYFMACIQALQLDEEMEKFFTWRDTLGKKK</sequence>
<evidence type="ECO:0000256" key="1">
    <source>
        <dbReference type="ARBA" id="ARBA00005447"/>
    </source>
</evidence>
<evidence type="ECO:0000313" key="2">
    <source>
        <dbReference type="EnsemblMetazoa" id="MESCA003560-PA"/>
    </source>
</evidence>
<name>T1GJB5_MEGSC</name>
<dbReference type="AlphaFoldDB" id="T1GJB5"/>
<protein>
    <submittedName>
        <fullName evidence="2">Uncharacterized protein</fullName>
    </submittedName>
</protein>
<dbReference type="InterPro" id="IPR031098">
    <property type="entry name" value="Crust_neurohorm"/>
</dbReference>
<dbReference type="EMBL" id="CAQQ02031683">
    <property type="status" value="NOT_ANNOTATED_CDS"/>
    <property type="molecule type" value="Genomic_DNA"/>
</dbReference>
<dbReference type="Proteomes" id="UP000015102">
    <property type="component" value="Unassembled WGS sequence"/>
</dbReference>